<comment type="caution">
    <text evidence="1">The sequence shown here is derived from an EMBL/GenBank/DDBJ whole genome shotgun (WGS) entry which is preliminary data.</text>
</comment>
<gene>
    <name evidence="1" type="ORF">SHI21_13395</name>
</gene>
<dbReference type="Proteomes" id="UP001302274">
    <property type="component" value="Unassembled WGS sequence"/>
</dbReference>
<dbReference type="EMBL" id="JAYGJQ010000002">
    <property type="protein sequence ID" value="MEA9357213.1"/>
    <property type="molecule type" value="Genomic_DNA"/>
</dbReference>
<protein>
    <submittedName>
        <fullName evidence="1">Uncharacterized protein</fullName>
    </submittedName>
</protein>
<evidence type="ECO:0000313" key="1">
    <source>
        <dbReference type="EMBL" id="MEA9357213.1"/>
    </source>
</evidence>
<accession>A0ABU5VVY1</accession>
<name>A0ABU5VVY1_9BACT</name>
<evidence type="ECO:0000313" key="2">
    <source>
        <dbReference type="Proteomes" id="UP001302274"/>
    </source>
</evidence>
<keyword evidence="2" id="KW-1185">Reference proteome</keyword>
<dbReference type="RefSeq" id="WP_323577124.1">
    <property type="nucleotide sequence ID" value="NZ_JAYGJQ010000002.1"/>
</dbReference>
<reference evidence="1 2" key="1">
    <citation type="submission" date="2023-11" db="EMBL/GenBank/DDBJ databases">
        <title>A Novel Polar Bacteriovorax (B. antarcticus) Isolated from the Biocrust in Antarctica.</title>
        <authorList>
            <person name="Mun W."/>
            <person name="Choi S.Y."/>
            <person name="Mitchell R.J."/>
        </authorList>
    </citation>
    <scope>NUCLEOTIDE SEQUENCE [LARGE SCALE GENOMIC DNA]</scope>
    <source>
        <strain evidence="1 2">PP10</strain>
    </source>
</reference>
<sequence>MMILRLLSIIGLLTFSKVHSEDIMNESMYNLQKTLKEKCSKGEAVPFSKDFFPQIIDFTVFTKQLEALLISKPSNACDFLKHPQIFSAISVLPQMQYDKEAKSVNYDYLKKLEIEYSRKFYISKLLGLKEKFLSAEKESIVKKQALNSTDFYLKGLVACIDSNCPESIYQIIKDKIPKKNSQLVYDENIKKIFLDENNLEAYFRVSYSFEDGVDLTYNGSKAMKNSIFRLPSKKLQKTLQYIESYHPNTFAVINVKEWVKYLYSMNEMKESFIEINELKFDKFISKNVIGFAEPSSRLWEMAYDSSSQRKDFFDTIKLLKKVYNAELVVYEKPDWNSRVIHPKFDSPFKKKEIDYEIDYYNIYGVVNSESGNWFLLKDENNKEFWIHQSQFNSGKSISSILLDSNLADDVSFYESPDGTKTKKTSSNLIYHGFNAKAFRWIKDQLWILVDTKNFEPCDGGEEADQGGTNVPVKDLWIKAFRDDGKYNFLHASRGC</sequence>
<organism evidence="1 2">
    <name type="scientific">Bacteriovorax antarcticus</name>
    <dbReference type="NCBI Taxonomy" id="3088717"/>
    <lineage>
        <taxon>Bacteria</taxon>
        <taxon>Pseudomonadati</taxon>
        <taxon>Bdellovibrionota</taxon>
        <taxon>Bacteriovoracia</taxon>
        <taxon>Bacteriovoracales</taxon>
        <taxon>Bacteriovoracaceae</taxon>
        <taxon>Bacteriovorax</taxon>
    </lineage>
</organism>
<proteinExistence type="predicted"/>